<dbReference type="EMBL" id="JBBNAG010000003">
    <property type="protein sequence ID" value="KAK9149330.1"/>
    <property type="molecule type" value="Genomic_DNA"/>
</dbReference>
<protein>
    <submittedName>
        <fullName evidence="1">Uncharacterized protein</fullName>
    </submittedName>
</protein>
<reference evidence="1 2" key="1">
    <citation type="submission" date="2024-01" db="EMBL/GenBank/DDBJ databases">
        <title>Genome assemblies of Stephania.</title>
        <authorList>
            <person name="Yang L."/>
        </authorList>
    </citation>
    <scope>NUCLEOTIDE SEQUENCE [LARGE SCALE GENOMIC DNA]</scope>
    <source>
        <strain evidence="1">JXDWG</strain>
        <tissue evidence="1">Leaf</tissue>
    </source>
</reference>
<dbReference type="AlphaFoldDB" id="A0AAP0KCA5"/>
<evidence type="ECO:0000313" key="1">
    <source>
        <dbReference type="EMBL" id="KAK9149330.1"/>
    </source>
</evidence>
<proteinExistence type="predicted"/>
<gene>
    <name evidence="1" type="ORF">Scep_008087</name>
</gene>
<dbReference type="Proteomes" id="UP001419268">
    <property type="component" value="Unassembled WGS sequence"/>
</dbReference>
<keyword evidence="2" id="KW-1185">Reference proteome</keyword>
<organism evidence="1 2">
    <name type="scientific">Stephania cephalantha</name>
    <dbReference type="NCBI Taxonomy" id="152367"/>
    <lineage>
        <taxon>Eukaryota</taxon>
        <taxon>Viridiplantae</taxon>
        <taxon>Streptophyta</taxon>
        <taxon>Embryophyta</taxon>
        <taxon>Tracheophyta</taxon>
        <taxon>Spermatophyta</taxon>
        <taxon>Magnoliopsida</taxon>
        <taxon>Ranunculales</taxon>
        <taxon>Menispermaceae</taxon>
        <taxon>Menispermoideae</taxon>
        <taxon>Cissampelideae</taxon>
        <taxon>Stephania</taxon>
    </lineage>
</organism>
<evidence type="ECO:0000313" key="2">
    <source>
        <dbReference type="Proteomes" id="UP001419268"/>
    </source>
</evidence>
<sequence length="50" mass="5865">MDVLGGCVVREENRMACLRLVNMQDHTRASIYKSCLRIIRIWTPLLYVVK</sequence>
<accession>A0AAP0KCA5</accession>
<name>A0AAP0KCA5_9MAGN</name>
<comment type="caution">
    <text evidence="1">The sequence shown here is derived from an EMBL/GenBank/DDBJ whole genome shotgun (WGS) entry which is preliminary data.</text>
</comment>